<protein>
    <submittedName>
        <fullName evidence="1">Uncharacterized protein</fullName>
    </submittedName>
</protein>
<reference evidence="1" key="1">
    <citation type="journal article" date="2020" name="bioRxiv">
        <title>Comparative genomics of Chlamydomonas.</title>
        <authorList>
            <person name="Craig R.J."/>
            <person name="Hasan A.R."/>
            <person name="Ness R.W."/>
            <person name="Keightley P.D."/>
        </authorList>
    </citation>
    <scope>NUCLEOTIDE SEQUENCE</scope>
    <source>
        <strain evidence="1">CCAP 11/173</strain>
    </source>
</reference>
<sequence>MAGVAAWSLARKDIKTLINSAQDFHDQTAVGWEDEEDIEELRTTTGKLASSSKAALDLSRRIEATYGDTIADLQAFKDTTIFSAKYRDHVSAFEDMVFVHMALPETMEPKVAAAVATKDSVLSSLSTFTRMAARRDDPAAAAFVRSFSCVSQAWDDAVKGAGLSLEDYAALRAFKDKSNASFHAADEPQQALLVLESNSPVPEDVQPYKEPLIALLRILSRP</sequence>
<organism evidence="1 2">
    <name type="scientific">Chlamydomonas schloesseri</name>
    <dbReference type="NCBI Taxonomy" id="2026947"/>
    <lineage>
        <taxon>Eukaryota</taxon>
        <taxon>Viridiplantae</taxon>
        <taxon>Chlorophyta</taxon>
        <taxon>core chlorophytes</taxon>
        <taxon>Chlorophyceae</taxon>
        <taxon>CS clade</taxon>
        <taxon>Chlamydomonadales</taxon>
        <taxon>Chlamydomonadaceae</taxon>
        <taxon>Chlamydomonas</taxon>
    </lineage>
</organism>
<proteinExistence type="predicted"/>
<comment type="caution">
    <text evidence="1">The sequence shown here is derived from an EMBL/GenBank/DDBJ whole genome shotgun (WGS) entry which is preliminary data.</text>
</comment>
<evidence type="ECO:0000313" key="2">
    <source>
        <dbReference type="Proteomes" id="UP000613740"/>
    </source>
</evidence>
<dbReference type="Proteomes" id="UP000613740">
    <property type="component" value="Unassembled WGS sequence"/>
</dbReference>
<evidence type="ECO:0000313" key="1">
    <source>
        <dbReference type="EMBL" id="KAG2431247.1"/>
    </source>
</evidence>
<name>A0A835VVU4_9CHLO</name>
<dbReference type="AlphaFoldDB" id="A0A835VVU4"/>
<dbReference type="OrthoDB" id="541524at2759"/>
<gene>
    <name evidence="1" type="ORF">HYH02_013381</name>
</gene>
<accession>A0A835VVU4</accession>
<dbReference type="EMBL" id="JAEHOD010000074">
    <property type="protein sequence ID" value="KAG2431247.1"/>
    <property type="molecule type" value="Genomic_DNA"/>
</dbReference>
<keyword evidence="2" id="KW-1185">Reference proteome</keyword>